<dbReference type="Proteomes" id="UP000322873">
    <property type="component" value="Unassembled WGS sequence"/>
</dbReference>
<reference evidence="2 3" key="1">
    <citation type="submission" date="2019-06" db="EMBL/GenBank/DDBJ databases">
        <title>Genome Sequence of the Brown Rot Fungal Pathogen Monilinia fructicola.</title>
        <authorList>
            <person name="De Miccolis Angelini R.M."/>
            <person name="Landi L."/>
            <person name="Abate D."/>
            <person name="Pollastro S."/>
            <person name="Romanazzi G."/>
            <person name="Faretra F."/>
        </authorList>
    </citation>
    <scope>NUCLEOTIDE SEQUENCE [LARGE SCALE GENOMIC DNA]</scope>
    <source>
        <strain evidence="2 3">Mfrc123</strain>
    </source>
</reference>
<dbReference type="EMBL" id="VICG01000003">
    <property type="protein sequence ID" value="KAA8574353.1"/>
    <property type="molecule type" value="Genomic_DNA"/>
</dbReference>
<evidence type="ECO:0000313" key="2">
    <source>
        <dbReference type="EMBL" id="KAA8574353.1"/>
    </source>
</evidence>
<name>A0A5M9K0R3_MONFR</name>
<feature type="compositionally biased region" description="Polar residues" evidence="1">
    <location>
        <begin position="254"/>
        <end position="271"/>
    </location>
</feature>
<dbReference type="VEuPathDB" id="FungiDB:MFRU_015g01580"/>
<feature type="region of interest" description="Disordered" evidence="1">
    <location>
        <begin position="252"/>
        <end position="288"/>
    </location>
</feature>
<sequence length="613" mass="68397">MMNDRKRPKSQESTSLEFNPGPEPGSPAKKQKFSESQQSILPLRENQTIECKVKTEPPIGCSAVNQKRSGPIPDYTSLLALASISLGSPFIAPYYAPVPKNPGITPGTRCSKGKRKLLYHEQSSKPIPSSSSRPHVVDFPPFLPTLSQSDGISDVQPFRQADIGIPLASKDNRKKVISPRSANLSPPLFPCQSTTDGGEVSYDKGYKSTIFVAKDKNEDGDYEEGYDGYRSGMDLSSSLFPASERGFKGKILSETGNRSTASGKSNESISDPSKDSRMPTQSPSQFDTRAIKRAFASKDARLKFELTTTISPTDESSESIVSRNKDKDQLGVSVDIHSKLASGESKNLPYGATSQYNPEMAVDDNKTALEHIKNHGRCSYCLDKGKPDLALYGYAVRPEQSQKRIKRKELPWINKSIPKDDLIEGPLTRRILHLQKGGDQFIITTIEFTDAPGEDNLHAFIDRAEEDARKAGMPEHLVPVKLIVTWDNGAQLNAIQRGIKNLDKDSSVHLIRCSKGWRCAIRQMRNKWFWGNQNWTIWWMQEREDDNQDSRGTLYDTGLSKTTHWCMPATWRTTASANVSVDAQSKRGTEYTRESVSAFYKQRLLVDLPTYET</sequence>
<feature type="region of interest" description="Disordered" evidence="1">
    <location>
        <begin position="1"/>
        <end position="45"/>
    </location>
</feature>
<gene>
    <name evidence="2" type="ORF">EYC84_005835</name>
</gene>
<evidence type="ECO:0000256" key="1">
    <source>
        <dbReference type="SAM" id="MobiDB-lite"/>
    </source>
</evidence>
<feature type="compositionally biased region" description="Polar residues" evidence="1">
    <location>
        <begin position="34"/>
        <end position="45"/>
    </location>
</feature>
<comment type="caution">
    <text evidence="2">The sequence shown here is derived from an EMBL/GenBank/DDBJ whole genome shotgun (WGS) entry which is preliminary data.</text>
</comment>
<accession>A0A5M9K0R3</accession>
<organism evidence="2 3">
    <name type="scientific">Monilinia fructicola</name>
    <name type="common">Brown rot fungus</name>
    <name type="synonym">Ciboria fructicola</name>
    <dbReference type="NCBI Taxonomy" id="38448"/>
    <lineage>
        <taxon>Eukaryota</taxon>
        <taxon>Fungi</taxon>
        <taxon>Dikarya</taxon>
        <taxon>Ascomycota</taxon>
        <taxon>Pezizomycotina</taxon>
        <taxon>Leotiomycetes</taxon>
        <taxon>Helotiales</taxon>
        <taxon>Sclerotiniaceae</taxon>
        <taxon>Monilinia</taxon>
    </lineage>
</organism>
<proteinExistence type="predicted"/>
<evidence type="ECO:0000313" key="3">
    <source>
        <dbReference type="Proteomes" id="UP000322873"/>
    </source>
</evidence>
<keyword evidence="3" id="KW-1185">Reference proteome</keyword>
<feature type="compositionally biased region" description="Polar residues" evidence="1">
    <location>
        <begin position="278"/>
        <end position="287"/>
    </location>
</feature>
<protein>
    <submittedName>
        <fullName evidence="2">Uncharacterized protein</fullName>
    </submittedName>
</protein>
<dbReference type="AlphaFoldDB" id="A0A5M9K0R3"/>